<dbReference type="Pfam" id="PF01145">
    <property type="entry name" value="Band_7"/>
    <property type="match status" value="1"/>
</dbReference>
<gene>
    <name evidence="4" type="ORF">FAA97_04230</name>
</gene>
<organism evidence="4 5">
    <name type="scientific">Peteryoungia ipomoeae</name>
    <dbReference type="NCBI Taxonomy" id="1210932"/>
    <lineage>
        <taxon>Bacteria</taxon>
        <taxon>Pseudomonadati</taxon>
        <taxon>Pseudomonadota</taxon>
        <taxon>Alphaproteobacteria</taxon>
        <taxon>Hyphomicrobiales</taxon>
        <taxon>Rhizobiaceae</taxon>
        <taxon>Peteryoungia</taxon>
    </lineage>
</organism>
<keyword evidence="2" id="KW-0175">Coiled coil</keyword>
<sequence length="340" mass="37467">MFGVRYLKAMPTQFVIQHKAGQIARQGPGLSFWYYEPSSSIAILPTGTAHAPFMFEETTSDFQEVTIQGQTTYRIVDPERTAQMLNFTVDRRGAYVSDDPDSIEVLLSEQVQVAIRAALRGLNLRAALASGDVLVDGLLASLKQSSAIVSLGIDVLGLSILAIRPTPETARALEAETREQLLKAADEAIYARRNAAIEQERAIRENELATEVAVENKKRQVREAAMDAERAVLERRIGIQRAEMAAQIEREAQNRDLVELTTANQRAEADAKAYGIDQMMKAFEGAEPKLLQALASVGMNPQQLMALAFRDLADNAGKIGQLNMSPDLLREMLQAPERRG</sequence>
<name>A0A4S8P5F7_9HYPH</name>
<protein>
    <submittedName>
        <fullName evidence="4">SPFH domain-containing protein</fullName>
    </submittedName>
</protein>
<accession>A0A4S8P5F7</accession>
<evidence type="ECO:0000256" key="2">
    <source>
        <dbReference type="SAM" id="Coils"/>
    </source>
</evidence>
<dbReference type="GO" id="GO:0016020">
    <property type="term" value="C:membrane"/>
    <property type="evidence" value="ECO:0007669"/>
    <property type="project" value="UniProtKB-SubCell"/>
</dbReference>
<dbReference type="InterPro" id="IPR036013">
    <property type="entry name" value="Band_7/SPFH_dom_sf"/>
</dbReference>
<evidence type="ECO:0000259" key="3">
    <source>
        <dbReference type="Pfam" id="PF01145"/>
    </source>
</evidence>
<comment type="caution">
    <text evidence="4">The sequence shown here is derived from an EMBL/GenBank/DDBJ whole genome shotgun (WGS) entry which is preliminary data.</text>
</comment>
<proteinExistence type="predicted"/>
<keyword evidence="5" id="KW-1185">Reference proteome</keyword>
<evidence type="ECO:0000256" key="1">
    <source>
        <dbReference type="ARBA" id="ARBA00004167"/>
    </source>
</evidence>
<dbReference type="SUPFAM" id="SSF117892">
    <property type="entry name" value="Band 7/SPFH domain"/>
    <property type="match status" value="1"/>
</dbReference>
<dbReference type="OrthoDB" id="3469168at2"/>
<evidence type="ECO:0000313" key="4">
    <source>
        <dbReference type="EMBL" id="THV25410.1"/>
    </source>
</evidence>
<comment type="subcellular location">
    <subcellularLocation>
        <location evidence="1">Membrane</location>
        <topology evidence="1">Single-pass membrane protein</topology>
    </subcellularLocation>
</comment>
<dbReference type="Gene3D" id="3.30.479.30">
    <property type="entry name" value="Band 7 domain"/>
    <property type="match status" value="1"/>
</dbReference>
<dbReference type="InterPro" id="IPR001107">
    <property type="entry name" value="Band_7"/>
</dbReference>
<reference evidence="4 5" key="1">
    <citation type="submission" date="2019-04" db="EMBL/GenBank/DDBJ databases">
        <title>Genome sequence of strain shin9-1.</title>
        <authorList>
            <person name="Gao J."/>
            <person name="Sun J."/>
        </authorList>
    </citation>
    <scope>NUCLEOTIDE SEQUENCE [LARGE SCALE GENOMIC DNA]</scope>
    <source>
        <strain evidence="5">shin9-1</strain>
    </source>
</reference>
<dbReference type="EMBL" id="STGV01000001">
    <property type="protein sequence ID" value="THV25410.1"/>
    <property type="molecule type" value="Genomic_DNA"/>
</dbReference>
<evidence type="ECO:0000313" key="5">
    <source>
        <dbReference type="Proteomes" id="UP000308828"/>
    </source>
</evidence>
<dbReference type="RefSeq" id="WP_136597256.1">
    <property type="nucleotide sequence ID" value="NZ_STGV01000001.1"/>
</dbReference>
<dbReference type="AlphaFoldDB" id="A0A4S8P5F7"/>
<feature type="coiled-coil region" evidence="2">
    <location>
        <begin position="214"/>
        <end position="270"/>
    </location>
</feature>
<feature type="domain" description="Band 7" evidence="3">
    <location>
        <begin position="15"/>
        <end position="196"/>
    </location>
</feature>
<dbReference type="Proteomes" id="UP000308828">
    <property type="component" value="Unassembled WGS sequence"/>
</dbReference>